<name>A0A9W8Z8P9_9PLEO</name>
<dbReference type="Proteomes" id="UP001140510">
    <property type="component" value="Unassembled WGS sequence"/>
</dbReference>
<protein>
    <submittedName>
        <fullName evidence="1">Uncharacterized protein</fullName>
    </submittedName>
</protein>
<keyword evidence="2" id="KW-1185">Reference proteome</keyword>
<evidence type="ECO:0000313" key="1">
    <source>
        <dbReference type="EMBL" id="KAJ4401843.1"/>
    </source>
</evidence>
<dbReference type="AlphaFoldDB" id="A0A9W8Z8P9"/>
<evidence type="ECO:0000313" key="2">
    <source>
        <dbReference type="Proteomes" id="UP001140510"/>
    </source>
</evidence>
<sequence length="115" mass="12526">MTRICIPHVVRHLHLETRQCDRKLDMPGESIDWNPSLRPFDPTTPACIDRHSVGSAIVAGTDGKPLCRTYLSAVVDYAMELKLKVTGVNVDVPSPYEVESKESLKLAVAIGAAGV</sequence>
<reference evidence="1" key="1">
    <citation type="submission" date="2022-10" db="EMBL/GenBank/DDBJ databases">
        <title>Tapping the CABI collections for fungal endophytes: first genome assemblies for Collariella, Neodidymelliopsis, Ascochyta clinopodiicola, Didymella pomorum, Didymosphaeria variabile, Neocosmospora piperis and Neocucurbitaria cava.</title>
        <authorList>
            <person name="Hill R."/>
        </authorList>
    </citation>
    <scope>NUCLEOTIDE SEQUENCE</scope>
    <source>
        <strain evidence="1">IMI 355091</strain>
    </source>
</reference>
<proteinExistence type="predicted"/>
<comment type="caution">
    <text evidence="1">The sequence shown here is derived from an EMBL/GenBank/DDBJ whole genome shotgun (WGS) entry which is preliminary data.</text>
</comment>
<gene>
    <name evidence="1" type="ORF">N0V91_007626</name>
</gene>
<dbReference type="EMBL" id="JAPEVA010000068">
    <property type="protein sequence ID" value="KAJ4401843.1"/>
    <property type="molecule type" value="Genomic_DNA"/>
</dbReference>
<accession>A0A9W8Z8P9</accession>
<organism evidence="1 2">
    <name type="scientific">Didymella pomorum</name>
    <dbReference type="NCBI Taxonomy" id="749634"/>
    <lineage>
        <taxon>Eukaryota</taxon>
        <taxon>Fungi</taxon>
        <taxon>Dikarya</taxon>
        <taxon>Ascomycota</taxon>
        <taxon>Pezizomycotina</taxon>
        <taxon>Dothideomycetes</taxon>
        <taxon>Pleosporomycetidae</taxon>
        <taxon>Pleosporales</taxon>
        <taxon>Pleosporineae</taxon>
        <taxon>Didymellaceae</taxon>
        <taxon>Didymella</taxon>
    </lineage>
</organism>